<gene>
    <name evidence="2" type="ORF">F1721_05755</name>
</gene>
<reference evidence="2 3" key="1">
    <citation type="submission" date="2019-09" db="EMBL/GenBank/DDBJ databases">
        <title>Draft genome sequence of the thermophilic Saccharopolyspora hirsuta VKM Ac-666T.</title>
        <authorList>
            <person name="Lobastova T.G."/>
            <person name="Fokina V."/>
            <person name="Bragin E.Y."/>
            <person name="Shtratnikova V.Y."/>
            <person name="Starodumova I.P."/>
            <person name="Tarlachkov S.V."/>
            <person name="Donova M.V."/>
        </authorList>
    </citation>
    <scope>NUCLEOTIDE SEQUENCE [LARGE SCALE GENOMIC DNA]</scope>
    <source>
        <strain evidence="2 3">VKM Ac-666</strain>
    </source>
</reference>
<dbReference type="Proteomes" id="UP000323946">
    <property type="component" value="Unassembled WGS sequence"/>
</dbReference>
<dbReference type="RefSeq" id="WP_150065462.1">
    <property type="nucleotide sequence ID" value="NZ_JBEPDJ010000018.1"/>
</dbReference>
<dbReference type="OrthoDB" id="4020068at2"/>
<dbReference type="EMBL" id="VWPH01000002">
    <property type="protein sequence ID" value="KAA5837299.1"/>
    <property type="molecule type" value="Genomic_DNA"/>
</dbReference>
<keyword evidence="3" id="KW-1185">Reference proteome</keyword>
<feature type="region of interest" description="Disordered" evidence="1">
    <location>
        <begin position="20"/>
        <end position="70"/>
    </location>
</feature>
<dbReference type="AlphaFoldDB" id="A0A5M7C5D7"/>
<protein>
    <submittedName>
        <fullName evidence="2">Uncharacterized protein</fullName>
    </submittedName>
</protein>
<name>A0A5M7C5D7_SACHI</name>
<evidence type="ECO:0000313" key="3">
    <source>
        <dbReference type="Proteomes" id="UP000323946"/>
    </source>
</evidence>
<sequence>MIERRHPGDRQTVLNAALAPGLRRTSRGGHRSPGEARGTGVLPRIPPRSGRRGRRIRRDGNESRCTARTPGPKFLNLLRNPRWEASGTDTDFWACAGCQVLGLHLAELHAHVRAATEPADAHHHTEVAHVLESELRLRMHHELERDELELRATDSRST</sequence>
<proteinExistence type="predicted"/>
<comment type="caution">
    <text evidence="2">The sequence shown here is derived from an EMBL/GenBank/DDBJ whole genome shotgun (WGS) entry which is preliminary data.</text>
</comment>
<accession>A0A5M7C5D7</accession>
<organism evidence="2 3">
    <name type="scientific">Saccharopolyspora hirsuta</name>
    <dbReference type="NCBI Taxonomy" id="1837"/>
    <lineage>
        <taxon>Bacteria</taxon>
        <taxon>Bacillati</taxon>
        <taxon>Actinomycetota</taxon>
        <taxon>Actinomycetes</taxon>
        <taxon>Pseudonocardiales</taxon>
        <taxon>Pseudonocardiaceae</taxon>
        <taxon>Saccharopolyspora</taxon>
    </lineage>
</organism>
<evidence type="ECO:0000313" key="2">
    <source>
        <dbReference type="EMBL" id="KAA5837299.1"/>
    </source>
</evidence>
<evidence type="ECO:0000256" key="1">
    <source>
        <dbReference type="SAM" id="MobiDB-lite"/>
    </source>
</evidence>